<feature type="binding site" evidence="7">
    <location>
        <position position="162"/>
    </location>
    <ligand>
        <name>Mg(2+)</name>
        <dbReference type="ChEBI" id="CHEBI:18420"/>
    </ligand>
</feature>
<evidence type="ECO:0000256" key="2">
    <source>
        <dbReference type="ARBA" id="ARBA00022475"/>
    </source>
</evidence>
<dbReference type="GO" id="GO:0071555">
    <property type="term" value="P:cell wall organization"/>
    <property type="evidence" value="ECO:0007669"/>
    <property type="project" value="TreeGrafter"/>
</dbReference>
<comment type="subcellular location">
    <subcellularLocation>
        <location evidence="1">Cell membrane</location>
        <topology evidence="1">Multi-pass membrane protein</topology>
    </subcellularLocation>
</comment>
<dbReference type="Proteomes" id="UP000324479">
    <property type="component" value="Unassembled WGS sequence"/>
</dbReference>
<keyword evidence="5 8" id="KW-1133">Transmembrane helix</keyword>
<evidence type="ECO:0000256" key="5">
    <source>
        <dbReference type="ARBA" id="ARBA00022989"/>
    </source>
</evidence>
<dbReference type="CDD" id="cd06853">
    <property type="entry name" value="GT_WecA_like"/>
    <property type="match status" value="1"/>
</dbReference>
<feature type="binding site" evidence="7">
    <location>
        <position position="222"/>
    </location>
    <ligand>
        <name>Mg(2+)</name>
        <dbReference type="ChEBI" id="CHEBI:18420"/>
    </ligand>
</feature>
<dbReference type="PANTHER" id="PTHR22926:SF3">
    <property type="entry name" value="UNDECAPRENYL-PHOSPHATE ALPHA-N-ACETYLGLUCOSAMINYL 1-PHOSPHATE TRANSFERASE"/>
    <property type="match status" value="1"/>
</dbReference>
<reference evidence="9 10" key="1">
    <citation type="submission" date="2019-08" db="EMBL/GenBank/DDBJ databases">
        <authorList>
            <person name="Dhanesh K."/>
            <person name="Kumar G."/>
            <person name="Sasikala C."/>
            <person name="Venkata Ramana C."/>
        </authorList>
    </citation>
    <scope>NUCLEOTIDE SEQUENCE [LARGE SCALE GENOMIC DNA]</scope>
    <source>
        <strain evidence="9 10">JC645</strain>
    </source>
</reference>
<evidence type="ECO:0000256" key="7">
    <source>
        <dbReference type="PIRSR" id="PIRSR600715-1"/>
    </source>
</evidence>
<feature type="transmembrane region" description="Helical" evidence="8">
    <location>
        <begin position="320"/>
        <end position="338"/>
    </location>
</feature>
<organism evidence="9 10">
    <name type="scientific">Roseiconus nitratireducens</name>
    <dbReference type="NCBI Taxonomy" id="2605748"/>
    <lineage>
        <taxon>Bacteria</taxon>
        <taxon>Pseudomonadati</taxon>
        <taxon>Planctomycetota</taxon>
        <taxon>Planctomycetia</taxon>
        <taxon>Pirellulales</taxon>
        <taxon>Pirellulaceae</taxon>
        <taxon>Roseiconus</taxon>
    </lineage>
</organism>
<feature type="transmembrane region" description="Helical" evidence="8">
    <location>
        <begin position="193"/>
        <end position="211"/>
    </location>
</feature>
<keyword evidence="2" id="KW-1003">Cell membrane</keyword>
<comment type="cofactor">
    <cofactor evidence="7">
        <name>Mg(2+)</name>
        <dbReference type="ChEBI" id="CHEBI:18420"/>
    </cofactor>
</comment>
<sequence>MIWLSFVSIAASIVAALALVPVVRSVARRIGIVDQPDSERKLHDAPIALGGGVAVLASLLVGFFSVIMLDRFQSESILGTVTPQWYSLIFCTLAMLAIGLIDDKWALRGRQKLLLQILIISVLVGSGTLVQKIGLLGIEVHLGSLAFPVTVLWLLVCVNALNLIDGADGVATTTGCFISFGLAVLSWEYGSPLGCMMAFCLAGSLIGFLVYNKPPASIFLGDAGSMVIGLLVGVLSVWASVKGSTLLASAPIGILAIPLFDSAAAIARRLLTGRSIYTTDRAHLHHLLQKKYGHRGMLIIVASLCVLTTTLAVASAHYEMPWLALLGIIVAGSFLVLTRSFGHAECRLVVIKATNMTRSFFKAPRSQMDTAEDEHHDCVPLQGDGKWHLVWEPLVHFAKAHDMAKISIDLNLSWLHEGYHASWAERRMPERTNQIQLRWPLLTASGTPGAPLNIGTLLIVAKADTPGIHEKFAELSLMLADLEPQIQHVINDLEREHIAAPRWGVNSPSPAKPAISRKELINEVPALVSGRQ</sequence>
<keyword evidence="3 9" id="KW-0808">Transferase</keyword>
<feature type="transmembrane region" description="Helical" evidence="8">
    <location>
        <begin position="169"/>
        <end position="187"/>
    </location>
</feature>
<dbReference type="GO" id="GO:0044038">
    <property type="term" value="P:cell wall macromolecule biosynthetic process"/>
    <property type="evidence" value="ECO:0007669"/>
    <property type="project" value="TreeGrafter"/>
</dbReference>
<keyword evidence="4 8" id="KW-0812">Transmembrane</keyword>
<accession>A0A5M6D022</accession>
<feature type="transmembrane region" description="Helical" evidence="8">
    <location>
        <begin position="6"/>
        <end position="27"/>
    </location>
</feature>
<feature type="transmembrane region" description="Helical" evidence="8">
    <location>
        <begin position="142"/>
        <end position="162"/>
    </location>
</feature>
<evidence type="ECO:0000256" key="3">
    <source>
        <dbReference type="ARBA" id="ARBA00022679"/>
    </source>
</evidence>
<evidence type="ECO:0000256" key="1">
    <source>
        <dbReference type="ARBA" id="ARBA00004651"/>
    </source>
</evidence>
<evidence type="ECO:0000313" key="10">
    <source>
        <dbReference type="Proteomes" id="UP000324479"/>
    </source>
</evidence>
<keyword evidence="7" id="KW-0460">Magnesium</keyword>
<dbReference type="GO" id="GO:0016780">
    <property type="term" value="F:phosphotransferase activity, for other substituted phosphate groups"/>
    <property type="evidence" value="ECO:0007669"/>
    <property type="project" value="InterPro"/>
</dbReference>
<feature type="transmembrane region" description="Helical" evidence="8">
    <location>
        <begin position="84"/>
        <end position="101"/>
    </location>
</feature>
<evidence type="ECO:0000313" key="9">
    <source>
        <dbReference type="EMBL" id="KAA5538889.1"/>
    </source>
</evidence>
<dbReference type="RefSeq" id="WP_150079562.1">
    <property type="nucleotide sequence ID" value="NZ_VWOX01000024.1"/>
</dbReference>
<feature type="transmembrane region" description="Helical" evidence="8">
    <location>
        <begin position="113"/>
        <end position="130"/>
    </location>
</feature>
<gene>
    <name evidence="9" type="ORF">FYK55_25980</name>
</gene>
<dbReference type="Pfam" id="PF00953">
    <property type="entry name" value="Glycos_transf_4"/>
    <property type="match status" value="1"/>
</dbReference>
<name>A0A5M6D022_9BACT</name>
<dbReference type="AlphaFoldDB" id="A0A5M6D022"/>
<keyword evidence="7" id="KW-0479">Metal-binding</keyword>
<keyword evidence="6 8" id="KW-0472">Membrane</keyword>
<evidence type="ECO:0000256" key="4">
    <source>
        <dbReference type="ARBA" id="ARBA00022692"/>
    </source>
</evidence>
<dbReference type="GO" id="GO:0005886">
    <property type="term" value="C:plasma membrane"/>
    <property type="evidence" value="ECO:0007669"/>
    <property type="project" value="UniProtKB-SubCell"/>
</dbReference>
<keyword evidence="10" id="KW-1185">Reference proteome</keyword>
<dbReference type="GO" id="GO:0009103">
    <property type="term" value="P:lipopolysaccharide biosynthetic process"/>
    <property type="evidence" value="ECO:0007669"/>
    <property type="project" value="TreeGrafter"/>
</dbReference>
<feature type="transmembrane region" description="Helical" evidence="8">
    <location>
        <begin position="247"/>
        <end position="271"/>
    </location>
</feature>
<proteinExistence type="predicted"/>
<evidence type="ECO:0000256" key="8">
    <source>
        <dbReference type="SAM" id="Phobius"/>
    </source>
</evidence>
<evidence type="ECO:0000256" key="6">
    <source>
        <dbReference type="ARBA" id="ARBA00023136"/>
    </source>
</evidence>
<comment type="caution">
    <text evidence="9">The sequence shown here is derived from an EMBL/GenBank/DDBJ whole genome shotgun (WGS) entry which is preliminary data.</text>
</comment>
<feature type="transmembrane region" description="Helical" evidence="8">
    <location>
        <begin position="47"/>
        <end position="69"/>
    </location>
</feature>
<feature type="transmembrane region" description="Helical" evidence="8">
    <location>
        <begin position="292"/>
        <end position="314"/>
    </location>
</feature>
<dbReference type="GO" id="GO:0046872">
    <property type="term" value="F:metal ion binding"/>
    <property type="evidence" value="ECO:0007669"/>
    <property type="project" value="UniProtKB-KW"/>
</dbReference>
<dbReference type="EMBL" id="VWOX01000024">
    <property type="protein sequence ID" value="KAA5538889.1"/>
    <property type="molecule type" value="Genomic_DNA"/>
</dbReference>
<feature type="transmembrane region" description="Helical" evidence="8">
    <location>
        <begin position="218"/>
        <end position="241"/>
    </location>
</feature>
<protein>
    <submittedName>
        <fullName evidence="9">Undecaprenyl/decaprenyl-phosphate alpha-N-acetylglucosaminyl 1-phosphate transferase</fullName>
    </submittedName>
</protein>
<dbReference type="InterPro" id="IPR000715">
    <property type="entry name" value="Glycosyl_transferase_4"/>
</dbReference>
<dbReference type="PANTHER" id="PTHR22926">
    <property type="entry name" value="PHOSPHO-N-ACETYLMURAMOYL-PENTAPEPTIDE-TRANSFERASE"/>
    <property type="match status" value="1"/>
</dbReference>